<proteinExistence type="predicted"/>
<feature type="compositionally biased region" description="Polar residues" evidence="2">
    <location>
        <begin position="326"/>
        <end position="335"/>
    </location>
</feature>
<sequence length="470" mass="50186">MDPNYAAFGSDQPAFDSQAFNGFANLDFGGPFNTANGFTYCENPGLMSSFDEYFANMPLNGLDQSGSDLVPMGAAFNSGQPNFTALPTQSPVNVLNQHFTNTPVNGTAQFGDTTSSNGSGQPSLSTLNSFDKPNATTPLNHSANPESNNLFSQTTPLNGSGQPTLSASTSFDKPGSTTPVNGTHQFSDNASSNGPGTTTPSNSTRSAQPVSKNFPLHAPHRQVPYDPSIAIPYTPEDTDADKVRKWENLIAHANLANAGVPPSASRIIEKEAGGQSPKTVDSPNSLFDCPRSPSVEIIETPSTTPPTSSPPQAPATTKAPPRAATNVTAPSTPRTVQLPRALTSEKGYAQHVSPFAPVTVLPPGPSASTSRELEKAKSRIQSLVKERDYYQRSLRKATSVDAKSGKTSLQLLQTQNTALRRTNAKQARENEELRQKLQAATQSYATLVDQYNRNIQQLHKAQIELKQLGK</sequence>
<comment type="caution">
    <text evidence="3">The sequence shown here is derived from an EMBL/GenBank/DDBJ whole genome shotgun (WGS) entry which is preliminary data.</text>
</comment>
<feature type="region of interest" description="Disordered" evidence="2">
    <location>
        <begin position="103"/>
        <end position="226"/>
    </location>
</feature>
<dbReference type="OrthoDB" id="4366200at2759"/>
<dbReference type="EMBL" id="JAPQKP010000006">
    <property type="protein sequence ID" value="KAJ5185784.1"/>
    <property type="molecule type" value="Genomic_DNA"/>
</dbReference>
<name>A0A9W9M232_9EURO</name>
<evidence type="ECO:0000313" key="4">
    <source>
        <dbReference type="Proteomes" id="UP001150879"/>
    </source>
</evidence>
<reference evidence="3" key="1">
    <citation type="submission" date="2022-11" db="EMBL/GenBank/DDBJ databases">
        <authorList>
            <person name="Petersen C."/>
        </authorList>
    </citation>
    <scope>NUCLEOTIDE SEQUENCE</scope>
    <source>
        <strain evidence="3">IBT 16849</strain>
    </source>
</reference>
<protein>
    <submittedName>
        <fullName evidence="3">Uncharacterized protein</fullName>
    </submittedName>
</protein>
<feature type="coiled-coil region" evidence="1">
    <location>
        <begin position="366"/>
        <end position="468"/>
    </location>
</feature>
<organism evidence="3 4">
    <name type="scientific">Penicillium cf. griseofulvum</name>
    <dbReference type="NCBI Taxonomy" id="2972120"/>
    <lineage>
        <taxon>Eukaryota</taxon>
        <taxon>Fungi</taxon>
        <taxon>Dikarya</taxon>
        <taxon>Ascomycota</taxon>
        <taxon>Pezizomycotina</taxon>
        <taxon>Eurotiomycetes</taxon>
        <taxon>Eurotiomycetidae</taxon>
        <taxon>Eurotiales</taxon>
        <taxon>Aspergillaceae</taxon>
        <taxon>Penicillium</taxon>
    </lineage>
</organism>
<feature type="compositionally biased region" description="Low complexity" evidence="2">
    <location>
        <begin position="314"/>
        <end position="325"/>
    </location>
</feature>
<accession>A0A9W9M232</accession>
<evidence type="ECO:0000256" key="2">
    <source>
        <dbReference type="SAM" id="MobiDB-lite"/>
    </source>
</evidence>
<evidence type="ECO:0000256" key="1">
    <source>
        <dbReference type="SAM" id="Coils"/>
    </source>
</evidence>
<dbReference type="AlphaFoldDB" id="A0A9W9M232"/>
<keyword evidence="1" id="KW-0175">Coiled coil</keyword>
<feature type="region of interest" description="Disordered" evidence="2">
    <location>
        <begin position="271"/>
        <end position="336"/>
    </location>
</feature>
<evidence type="ECO:0000313" key="3">
    <source>
        <dbReference type="EMBL" id="KAJ5185784.1"/>
    </source>
</evidence>
<gene>
    <name evidence="3" type="ORF">N7472_010624</name>
</gene>
<feature type="compositionally biased region" description="Polar residues" evidence="2">
    <location>
        <begin position="276"/>
        <end position="285"/>
    </location>
</feature>
<dbReference type="Proteomes" id="UP001150879">
    <property type="component" value="Unassembled WGS sequence"/>
</dbReference>
<feature type="compositionally biased region" description="Pro residues" evidence="2">
    <location>
        <begin position="303"/>
        <end position="313"/>
    </location>
</feature>
<reference evidence="3" key="2">
    <citation type="journal article" date="2023" name="IMA Fungus">
        <title>Comparative genomic study of the Penicillium genus elucidates a diverse pangenome and 15 lateral gene transfer events.</title>
        <authorList>
            <person name="Petersen C."/>
            <person name="Sorensen T."/>
            <person name="Nielsen M.R."/>
            <person name="Sondergaard T.E."/>
            <person name="Sorensen J.L."/>
            <person name="Fitzpatrick D.A."/>
            <person name="Frisvad J.C."/>
            <person name="Nielsen K.L."/>
        </authorList>
    </citation>
    <scope>NUCLEOTIDE SEQUENCE</scope>
    <source>
        <strain evidence="3">IBT 16849</strain>
    </source>
</reference>
<feature type="compositionally biased region" description="Polar residues" evidence="2">
    <location>
        <begin position="103"/>
        <end position="211"/>
    </location>
</feature>
<keyword evidence="4" id="KW-1185">Reference proteome</keyword>